<dbReference type="InterPro" id="IPR010096">
    <property type="entry name" value="NADH-Q_OxRdtase_suN/2"/>
</dbReference>
<evidence type="ECO:0000256" key="3">
    <source>
        <dbReference type="ARBA" id="ARBA00022989"/>
    </source>
</evidence>
<evidence type="ECO:0000256" key="4">
    <source>
        <dbReference type="ARBA" id="ARBA00023136"/>
    </source>
</evidence>
<reference evidence="8 9" key="1">
    <citation type="submission" date="2017-05" db="EMBL/GenBank/DDBJ databases">
        <authorList>
            <person name="Varghese N."/>
            <person name="Submissions S."/>
        </authorList>
    </citation>
    <scope>NUCLEOTIDE SEQUENCE [LARGE SCALE GENOMIC DNA]</scope>
    <source>
        <strain evidence="8 9">DSM 21342</strain>
    </source>
</reference>
<dbReference type="InterPro" id="IPR001750">
    <property type="entry name" value="ND/Mrp_TM"/>
</dbReference>
<feature type="transmembrane region" description="Helical" evidence="5">
    <location>
        <begin position="317"/>
        <end position="338"/>
    </location>
</feature>
<dbReference type="RefSeq" id="WP_142603648.1">
    <property type="nucleotide sequence ID" value="NZ_FXSZ01000005.1"/>
</dbReference>
<dbReference type="GO" id="GO:0050136">
    <property type="term" value="F:NADH dehydrogenase (quinone) (non-electrogenic) activity"/>
    <property type="evidence" value="ECO:0007669"/>
    <property type="project" value="UniProtKB-UniRule"/>
</dbReference>
<feature type="transmembrane region" description="Helical" evidence="5">
    <location>
        <begin position="427"/>
        <end position="448"/>
    </location>
</feature>
<feature type="transmembrane region" description="Helical" evidence="5">
    <location>
        <begin position="145"/>
        <end position="166"/>
    </location>
</feature>
<dbReference type="Proteomes" id="UP000315971">
    <property type="component" value="Unassembled WGS sequence"/>
</dbReference>
<evidence type="ECO:0000256" key="6">
    <source>
        <dbReference type="RuleBase" id="RU000320"/>
    </source>
</evidence>
<evidence type="ECO:0000259" key="7">
    <source>
        <dbReference type="Pfam" id="PF00361"/>
    </source>
</evidence>
<keyword evidence="5" id="KW-1278">Translocase</keyword>
<organism evidence="8 9">
    <name type="scientific">Solitalea koreensis</name>
    <dbReference type="NCBI Taxonomy" id="543615"/>
    <lineage>
        <taxon>Bacteria</taxon>
        <taxon>Pseudomonadati</taxon>
        <taxon>Bacteroidota</taxon>
        <taxon>Sphingobacteriia</taxon>
        <taxon>Sphingobacteriales</taxon>
        <taxon>Sphingobacteriaceae</taxon>
        <taxon>Solitalea</taxon>
    </lineage>
</organism>
<evidence type="ECO:0000256" key="5">
    <source>
        <dbReference type="HAMAP-Rule" id="MF_00445"/>
    </source>
</evidence>
<accession>A0A521D0W0</accession>
<comment type="similarity">
    <text evidence="5">Belongs to the complex I subunit 2 family.</text>
</comment>
<evidence type="ECO:0000313" key="9">
    <source>
        <dbReference type="Proteomes" id="UP000315971"/>
    </source>
</evidence>
<dbReference type="AlphaFoldDB" id="A0A521D0W0"/>
<feature type="transmembrane region" description="Helical" evidence="5">
    <location>
        <begin position="211"/>
        <end position="235"/>
    </location>
</feature>
<feature type="transmembrane region" description="Helical" evidence="5">
    <location>
        <begin position="91"/>
        <end position="109"/>
    </location>
</feature>
<keyword evidence="5" id="KW-1003">Cell membrane</keyword>
<dbReference type="Pfam" id="PF00361">
    <property type="entry name" value="Proton_antipo_M"/>
    <property type="match status" value="1"/>
</dbReference>
<name>A0A521D0W0_9SPHI</name>
<dbReference type="GO" id="GO:0005886">
    <property type="term" value="C:plasma membrane"/>
    <property type="evidence" value="ECO:0007669"/>
    <property type="project" value="UniProtKB-SubCell"/>
</dbReference>
<comment type="function">
    <text evidence="5">NDH-1 shuttles electrons from NADH, via FMN and iron-sulfur (Fe-S) centers, to quinones in the respiratory chain. The immediate electron acceptor for the enzyme in this species is believed to be a menaquinone. Couples the redox reaction to proton translocation (for every two electrons transferred, four hydrogen ions are translocated across the cytoplasmic membrane), and thus conserves the redox energy in a proton gradient.</text>
</comment>
<evidence type="ECO:0000256" key="2">
    <source>
        <dbReference type="ARBA" id="ARBA00022692"/>
    </source>
</evidence>
<dbReference type="PANTHER" id="PTHR22773">
    <property type="entry name" value="NADH DEHYDROGENASE"/>
    <property type="match status" value="1"/>
</dbReference>
<dbReference type="HAMAP" id="MF_00445">
    <property type="entry name" value="NDH1_NuoN_1"/>
    <property type="match status" value="1"/>
</dbReference>
<keyword evidence="9" id="KW-1185">Reference proteome</keyword>
<gene>
    <name evidence="5" type="primary">nuoN</name>
    <name evidence="8" type="ORF">SAMN06265350_105108</name>
</gene>
<feature type="domain" description="NADH:quinone oxidoreductase/Mrp antiporter transmembrane" evidence="7">
    <location>
        <begin position="141"/>
        <end position="437"/>
    </location>
</feature>
<keyword evidence="5" id="KW-0813">Transport</keyword>
<comment type="subcellular location">
    <subcellularLocation>
        <location evidence="5">Cell membrane</location>
        <topology evidence="5">Multi-pass membrane protein</topology>
    </subcellularLocation>
    <subcellularLocation>
        <location evidence="1">Endomembrane system</location>
        <topology evidence="1">Multi-pass membrane protein</topology>
    </subcellularLocation>
    <subcellularLocation>
        <location evidence="6">Membrane</location>
        <topology evidence="6">Multi-pass membrane protein</topology>
    </subcellularLocation>
</comment>
<sequence>MEQFFDLIRASVANSLNSLWYILPEFILAAGFVLMIIADVFWGKRYKNIAPILALIVLAFTLVFVLDQFVLISESPKDLFSGMIKLDRLSAWFKLLFNFSSVIIVLFSFRDFQLRNNEKGWGEYYALLIAINLGMHFMAMSGNLLMIYLSVEFVSVCSYIMAAFLTGSQRSEESGMKYALFGAVASAVMLYGMSLLYGFTGTLDVFNDTFFVGLASAGILSATVAVLMTLAGLAFKVSMFPMHAWVPDVYEGAPTPVTAFLSVAPKAAGFALLLRFIASLSTEFSVLSLENGIAVLAIITMTLGNFAALWQTNIKRLMAYSAIGQSGFLLMGIAAYSLTGQASILFYLFAYAIANLGVFLVIGYFSNTFHSEEIDDYKGMGMKYPVASACMVVFLVSLVGIPPTAGFLSKFFIFSATAESYVLGGNIMLLIMLVAAVINTVVSLFYYFKIPQHLYLRKAKTEIVLDKGNLLFLVIIIVMALLTLFLGVFPNELMGMMQL</sequence>
<feature type="transmembrane region" description="Helical" evidence="5">
    <location>
        <begin position="256"/>
        <end position="280"/>
    </location>
</feature>
<feature type="transmembrane region" description="Helical" evidence="5">
    <location>
        <begin position="121"/>
        <end position="139"/>
    </location>
</feature>
<dbReference type="GO" id="GO:0012505">
    <property type="term" value="C:endomembrane system"/>
    <property type="evidence" value="ECO:0007669"/>
    <property type="project" value="UniProtKB-SubCell"/>
</dbReference>
<dbReference type="EMBL" id="FXSZ01000005">
    <property type="protein sequence ID" value="SMO65329.1"/>
    <property type="molecule type" value="Genomic_DNA"/>
</dbReference>
<feature type="transmembrane region" description="Helical" evidence="5">
    <location>
        <begin position="292"/>
        <end position="310"/>
    </location>
</feature>
<dbReference type="OrthoDB" id="9811718at2"/>
<proteinExistence type="inferred from homology"/>
<dbReference type="GO" id="GO:0048038">
    <property type="term" value="F:quinone binding"/>
    <property type="evidence" value="ECO:0007669"/>
    <property type="project" value="UniProtKB-KW"/>
</dbReference>
<feature type="transmembrane region" description="Helical" evidence="5">
    <location>
        <begin position="49"/>
        <end position="71"/>
    </location>
</feature>
<keyword evidence="5" id="KW-0874">Quinone</keyword>
<dbReference type="GO" id="GO:0008137">
    <property type="term" value="F:NADH dehydrogenase (ubiquinone) activity"/>
    <property type="evidence" value="ECO:0007669"/>
    <property type="project" value="InterPro"/>
</dbReference>
<feature type="transmembrane region" description="Helical" evidence="5">
    <location>
        <begin position="469"/>
        <end position="489"/>
    </location>
</feature>
<keyword evidence="4 5" id="KW-0472">Membrane</keyword>
<feature type="transmembrane region" description="Helical" evidence="5">
    <location>
        <begin position="178"/>
        <end position="199"/>
    </location>
</feature>
<evidence type="ECO:0000313" key="8">
    <source>
        <dbReference type="EMBL" id="SMO65329.1"/>
    </source>
</evidence>
<evidence type="ECO:0000256" key="1">
    <source>
        <dbReference type="ARBA" id="ARBA00004127"/>
    </source>
</evidence>
<feature type="transmembrane region" description="Helical" evidence="5">
    <location>
        <begin position="344"/>
        <end position="365"/>
    </location>
</feature>
<comment type="catalytic activity">
    <reaction evidence="5">
        <text>a quinone + NADH + 5 H(+)(in) = a quinol + NAD(+) + 4 H(+)(out)</text>
        <dbReference type="Rhea" id="RHEA:57888"/>
        <dbReference type="ChEBI" id="CHEBI:15378"/>
        <dbReference type="ChEBI" id="CHEBI:24646"/>
        <dbReference type="ChEBI" id="CHEBI:57540"/>
        <dbReference type="ChEBI" id="CHEBI:57945"/>
        <dbReference type="ChEBI" id="CHEBI:132124"/>
    </reaction>
</comment>
<dbReference type="GO" id="GO:0042773">
    <property type="term" value="P:ATP synthesis coupled electron transport"/>
    <property type="evidence" value="ECO:0007669"/>
    <property type="project" value="InterPro"/>
</dbReference>
<dbReference type="EC" id="7.1.1.-" evidence="5"/>
<keyword evidence="3 5" id="KW-1133">Transmembrane helix</keyword>
<feature type="transmembrane region" description="Helical" evidence="5">
    <location>
        <begin position="20"/>
        <end position="42"/>
    </location>
</feature>
<feature type="transmembrane region" description="Helical" evidence="5">
    <location>
        <begin position="386"/>
        <end position="407"/>
    </location>
</feature>
<dbReference type="NCBIfam" id="TIGR01770">
    <property type="entry name" value="NDH_I_N"/>
    <property type="match status" value="1"/>
</dbReference>
<keyword evidence="2 5" id="KW-0812">Transmembrane</keyword>
<keyword evidence="5" id="KW-0520">NAD</keyword>
<comment type="subunit">
    <text evidence="5">NDH-1 is composed of 14 different subunits. Subunits NuoA, H, J, K, L, M, N constitute the membrane sector of the complex.</text>
</comment>
<protein>
    <recommendedName>
        <fullName evidence="5">NADH-quinone oxidoreductase subunit N</fullName>
        <ecNumber evidence="5">7.1.1.-</ecNumber>
    </recommendedName>
    <alternativeName>
        <fullName evidence="5">NADH dehydrogenase I subunit N</fullName>
    </alternativeName>
    <alternativeName>
        <fullName evidence="5">NDH-1 subunit N</fullName>
    </alternativeName>
</protein>